<dbReference type="SUPFAM" id="SSF54665">
    <property type="entry name" value="CO dehydrogenase molybdoprotein N-domain-like"/>
    <property type="match status" value="1"/>
</dbReference>
<evidence type="ECO:0000313" key="2">
    <source>
        <dbReference type="Proteomes" id="UP001596513"/>
    </source>
</evidence>
<reference evidence="2" key="1">
    <citation type="journal article" date="2019" name="Int. J. Syst. Evol. Microbiol.">
        <title>The Global Catalogue of Microorganisms (GCM) 10K type strain sequencing project: providing services to taxonomists for standard genome sequencing and annotation.</title>
        <authorList>
            <consortium name="The Broad Institute Genomics Platform"/>
            <consortium name="The Broad Institute Genome Sequencing Center for Infectious Disease"/>
            <person name="Wu L."/>
            <person name="Ma J."/>
        </authorList>
    </citation>
    <scope>NUCLEOTIDE SEQUENCE [LARGE SCALE GENOMIC DNA]</scope>
    <source>
        <strain evidence="2">JCM 19635</strain>
    </source>
</reference>
<accession>A0ABW2UAU2</accession>
<organism evidence="1 2">
    <name type="scientific">Hymenobacter humi</name>
    <dbReference type="NCBI Taxonomy" id="1411620"/>
    <lineage>
        <taxon>Bacteria</taxon>
        <taxon>Pseudomonadati</taxon>
        <taxon>Bacteroidota</taxon>
        <taxon>Cytophagia</taxon>
        <taxon>Cytophagales</taxon>
        <taxon>Hymenobacteraceae</taxon>
        <taxon>Hymenobacter</taxon>
    </lineage>
</organism>
<gene>
    <name evidence="1" type="ORF">ACFQT0_23190</name>
</gene>
<dbReference type="EMBL" id="JBHTEK010000001">
    <property type="protein sequence ID" value="MFC7669946.1"/>
    <property type="molecule type" value="Genomic_DNA"/>
</dbReference>
<comment type="caution">
    <text evidence="1">The sequence shown here is derived from an EMBL/GenBank/DDBJ whole genome shotgun (WGS) entry which is preliminary data.</text>
</comment>
<keyword evidence="2" id="KW-1185">Reference proteome</keyword>
<name>A0ABW2UAU2_9BACT</name>
<protein>
    <submittedName>
        <fullName evidence="1">Uncharacterized protein</fullName>
    </submittedName>
</protein>
<proteinExistence type="predicted"/>
<dbReference type="InterPro" id="IPR036856">
    <property type="entry name" value="Ald_Oxase/Xan_DH_a/b_sf"/>
</dbReference>
<dbReference type="Proteomes" id="UP001596513">
    <property type="component" value="Unassembled WGS sequence"/>
</dbReference>
<evidence type="ECO:0000313" key="1">
    <source>
        <dbReference type="EMBL" id="MFC7669946.1"/>
    </source>
</evidence>
<dbReference type="RefSeq" id="WP_380205416.1">
    <property type="nucleotide sequence ID" value="NZ_JBHTEK010000001.1"/>
</dbReference>
<sequence>MKEPNKHIGAGMNRVDGRLKVTGAATYSAEYQPAQHELRRARGQHHCQGPHQKH</sequence>